<dbReference type="STRING" id="1297617.IB211_01645"/>
<dbReference type="EMBL" id="CP011307">
    <property type="protein sequence ID" value="ALP94036.1"/>
    <property type="molecule type" value="Genomic_DNA"/>
</dbReference>
<dbReference type="PANTHER" id="PTHR40032">
    <property type="entry name" value="EXPORTED PROTEIN-RELATED"/>
    <property type="match status" value="1"/>
</dbReference>
<dbReference type="RefSeq" id="WP_033116703.1">
    <property type="nucleotide sequence ID" value="NZ_CP011307.1"/>
</dbReference>
<name>A0A0S2W3U9_9FIRM</name>
<evidence type="ECO:0000313" key="3">
    <source>
        <dbReference type="Proteomes" id="UP000064844"/>
    </source>
</evidence>
<dbReference type="InterPro" id="IPR024301">
    <property type="entry name" value="Amidase_6"/>
</dbReference>
<organism evidence="2 3">
    <name type="scientific">Intestinimonas butyriciproducens</name>
    <dbReference type="NCBI Taxonomy" id="1297617"/>
    <lineage>
        <taxon>Bacteria</taxon>
        <taxon>Bacillati</taxon>
        <taxon>Bacillota</taxon>
        <taxon>Clostridia</taxon>
        <taxon>Eubacteriales</taxon>
        <taxon>Intestinimonas</taxon>
    </lineage>
</organism>
<dbReference type="Proteomes" id="UP000064844">
    <property type="component" value="Chromosome"/>
</dbReference>
<feature type="domain" description="Putative amidase" evidence="1">
    <location>
        <begin position="10"/>
        <end position="158"/>
    </location>
</feature>
<reference evidence="2 3" key="1">
    <citation type="journal article" date="2015" name="Nat. Commun.">
        <title>Production of butyrate from lysine and the Amadori product fructoselysine by a human gut commensal.</title>
        <authorList>
            <person name="Bui T.P."/>
            <person name="Ritari J."/>
            <person name="Boeren S."/>
            <person name="de Waard P."/>
            <person name="Plugge C.M."/>
            <person name="de Vos W.M."/>
        </authorList>
    </citation>
    <scope>NUCLEOTIDE SEQUENCE [LARGE SCALE GENOMIC DNA]</scope>
    <source>
        <strain evidence="2 3">AF211</strain>
    </source>
</reference>
<proteinExistence type="predicted"/>
<sequence>MPPPKPVIPYDRKAALRYAHKWAFGRNPAYYDYEELGGDCTNFASQCLYAGTGVMNFTPDLGWYYIDANRKAPAWTGVPYFYNFITRDWNGPGPFGLETTLENLEPGDFVQLRFHKEIFGHTPIIVAMGDPPTLENTLIAAHSYDADWRPLSTYFFQEIRFLHILGAYSPEPMEPPPENGPPMS</sequence>
<protein>
    <submittedName>
        <fullName evidence="2">Putative 35.5 kDa protein in gldA 3'region (ORF4)</fullName>
    </submittedName>
</protein>
<dbReference type="PATRIC" id="fig|1297617.4.peg.1686"/>
<gene>
    <name evidence="2" type="ORF">IB211_01645</name>
</gene>
<dbReference type="PANTHER" id="PTHR40032:SF1">
    <property type="entry name" value="EXPORTED PROTEIN"/>
    <property type="match status" value="1"/>
</dbReference>
<dbReference type="KEGG" id="ibu:IB211_01645"/>
<accession>A0A0S2W3U9</accession>
<keyword evidence="3" id="KW-1185">Reference proteome</keyword>
<evidence type="ECO:0000259" key="1">
    <source>
        <dbReference type="Pfam" id="PF12671"/>
    </source>
</evidence>
<dbReference type="AlphaFoldDB" id="A0A0S2W3U9"/>
<dbReference type="Pfam" id="PF12671">
    <property type="entry name" value="Amidase_6"/>
    <property type="match status" value="1"/>
</dbReference>
<reference evidence="3" key="2">
    <citation type="submission" date="2015-04" db="EMBL/GenBank/DDBJ databases">
        <title>A butyrogenic pathway from the amino acid lysine in a human gut commensal.</title>
        <authorList>
            <person name="de Vos W.M."/>
            <person name="Bui N.T.P."/>
            <person name="Plugge C.M."/>
            <person name="Ritari J."/>
        </authorList>
    </citation>
    <scope>NUCLEOTIDE SEQUENCE [LARGE SCALE GENOMIC DNA]</scope>
    <source>
        <strain evidence="3">AF211</strain>
    </source>
</reference>
<dbReference type="eggNOG" id="ENOG502Z7JI">
    <property type="taxonomic scope" value="Bacteria"/>
</dbReference>
<evidence type="ECO:0000313" key="2">
    <source>
        <dbReference type="EMBL" id="ALP94036.1"/>
    </source>
</evidence>